<comment type="caution">
    <text evidence="2">The sequence shown here is derived from an EMBL/GenBank/DDBJ whole genome shotgun (WGS) entry which is preliminary data.</text>
</comment>
<dbReference type="InterPro" id="IPR016181">
    <property type="entry name" value="Acyl_CoA_acyltransferase"/>
</dbReference>
<name>A0A2A2EBE6_9BIFI</name>
<evidence type="ECO:0000259" key="1">
    <source>
        <dbReference type="PROSITE" id="PS51186"/>
    </source>
</evidence>
<evidence type="ECO:0000313" key="2">
    <source>
        <dbReference type="EMBL" id="PAU66804.1"/>
    </source>
</evidence>
<accession>A0A2A2EBE6</accession>
<keyword evidence="3" id="KW-1185">Reference proteome</keyword>
<feature type="domain" description="N-acetyltransferase" evidence="1">
    <location>
        <begin position="1"/>
        <end position="70"/>
    </location>
</feature>
<reference evidence="2 3" key="1">
    <citation type="journal article" date="2017" name="ISME J.">
        <title>Unveiling bifidobacterial biogeography across the mammalian branch of the tree of life.</title>
        <authorList>
            <person name="Milani C."/>
            <person name="Mangifesta M."/>
            <person name="Mancabelli L."/>
            <person name="Lugli G.A."/>
            <person name="James K."/>
            <person name="Duranti S."/>
            <person name="Turroni F."/>
            <person name="Ferrario C."/>
            <person name="Ossiprandi M.C."/>
            <person name="van Sinderen D."/>
            <person name="Ventura M."/>
        </authorList>
    </citation>
    <scope>NUCLEOTIDE SEQUENCE [LARGE SCALE GENOMIC DNA]</scope>
    <source>
        <strain evidence="3">Ham19E</strain>
    </source>
</reference>
<sequence length="70" mass="8250">MLAYMHWVLVNPKYQGMHVGSGLVEHVKERYADYMFLEVMPEESKNAPFYERHGFTLMEDGRAMQIVRPS</sequence>
<dbReference type="GO" id="GO:0016747">
    <property type="term" value="F:acyltransferase activity, transferring groups other than amino-acyl groups"/>
    <property type="evidence" value="ECO:0007669"/>
    <property type="project" value="InterPro"/>
</dbReference>
<evidence type="ECO:0000313" key="3">
    <source>
        <dbReference type="Proteomes" id="UP000218399"/>
    </source>
</evidence>
<protein>
    <submittedName>
        <fullName evidence="2">Acetyltransferase</fullName>
    </submittedName>
</protein>
<gene>
    <name evidence="2" type="ORF">B1526_1718</name>
</gene>
<dbReference type="EMBL" id="MVOH01000025">
    <property type="protein sequence ID" value="PAU66804.1"/>
    <property type="molecule type" value="Genomic_DNA"/>
</dbReference>
<dbReference type="InterPro" id="IPR000182">
    <property type="entry name" value="GNAT_dom"/>
</dbReference>
<dbReference type="Proteomes" id="UP000218399">
    <property type="component" value="Unassembled WGS sequence"/>
</dbReference>
<dbReference type="PROSITE" id="PS51186">
    <property type="entry name" value="GNAT"/>
    <property type="match status" value="1"/>
</dbReference>
<keyword evidence="2" id="KW-0808">Transferase</keyword>
<dbReference type="Pfam" id="PF00583">
    <property type="entry name" value="Acetyltransf_1"/>
    <property type="match status" value="1"/>
</dbReference>
<dbReference type="SUPFAM" id="SSF55729">
    <property type="entry name" value="Acyl-CoA N-acyltransferases (Nat)"/>
    <property type="match status" value="1"/>
</dbReference>
<dbReference type="Gene3D" id="3.40.630.30">
    <property type="match status" value="1"/>
</dbReference>
<organism evidence="2 3">
    <name type="scientific">Bifidobacterium criceti</name>
    <dbReference type="NCBI Taxonomy" id="1960969"/>
    <lineage>
        <taxon>Bacteria</taxon>
        <taxon>Bacillati</taxon>
        <taxon>Actinomycetota</taxon>
        <taxon>Actinomycetes</taxon>
        <taxon>Bifidobacteriales</taxon>
        <taxon>Bifidobacteriaceae</taxon>
        <taxon>Bifidobacterium</taxon>
    </lineage>
</organism>
<dbReference type="AlphaFoldDB" id="A0A2A2EBE6"/>
<dbReference type="CDD" id="cd04301">
    <property type="entry name" value="NAT_SF"/>
    <property type="match status" value="1"/>
</dbReference>
<proteinExistence type="predicted"/>